<feature type="region of interest" description="Disordered" evidence="1">
    <location>
        <begin position="178"/>
        <end position="237"/>
    </location>
</feature>
<feature type="compositionally biased region" description="Basic and acidic residues" evidence="1">
    <location>
        <begin position="193"/>
        <end position="229"/>
    </location>
</feature>
<dbReference type="Proteomes" id="UP001172687">
    <property type="component" value="Unassembled WGS sequence"/>
</dbReference>
<evidence type="ECO:0000256" key="1">
    <source>
        <dbReference type="SAM" id="MobiDB-lite"/>
    </source>
</evidence>
<reference evidence="2" key="1">
    <citation type="submission" date="2023-07" db="EMBL/GenBank/DDBJ databases">
        <title>Degradation of tert-butanol by M. austroafricanum TBA100.</title>
        <authorList>
            <person name="Helbich S."/>
            <person name="Vainshtein Y."/>
        </authorList>
    </citation>
    <scope>NUCLEOTIDE SEQUENCE</scope>
    <source>
        <strain evidence="2">TBA100</strain>
    </source>
</reference>
<evidence type="ECO:0000313" key="3">
    <source>
        <dbReference type="Proteomes" id="UP001172687"/>
    </source>
</evidence>
<evidence type="ECO:0000313" key="2">
    <source>
        <dbReference type="EMBL" id="MDN4518959.1"/>
    </source>
</evidence>
<comment type="caution">
    <text evidence="2">The sequence shown here is derived from an EMBL/GenBank/DDBJ whole genome shotgun (WGS) entry which is preliminary data.</text>
</comment>
<organism evidence="2 3">
    <name type="scientific">Mycolicibacterium austroafricanum</name>
    <name type="common">Mycobacterium austroafricanum</name>
    <dbReference type="NCBI Taxonomy" id="39687"/>
    <lineage>
        <taxon>Bacteria</taxon>
        <taxon>Bacillati</taxon>
        <taxon>Actinomycetota</taxon>
        <taxon>Actinomycetes</taxon>
        <taxon>Mycobacteriales</taxon>
        <taxon>Mycobacteriaceae</taxon>
        <taxon>Mycolicibacterium</taxon>
    </lineage>
</organism>
<gene>
    <name evidence="2" type="ORF">QYF68_14140</name>
</gene>
<proteinExistence type="predicted"/>
<name>A0ABT8HE18_MYCAO</name>
<sequence length="422" mass="46341">MTTPVGALLTRSQIETWDRTHLEHAAARWRISASESEELFEQHRRNIAAPGGTDWEGTAKDAALDRVTQDTNVVRAAGDTVRAAADLAQAGADDLRAAQRAALEAIAEAEADGFRVGDDLSVTDTRRLDLSTIAARHTAAAEHTENIRWNTEQLVATDTLIGRRITAKATELDGITFVEENGGHDGTVQLVDSETRDRDARHPDGRERDPDGEYGRRVRDDGLFRRPEGGDSGGADWLDSDWAGRAILDRYLVGGGRDWTIQDNPEWSQYMMDHNGLARELDGQVRGQAQQSLNEYLAGHGAQRDYSAQFAATTQNGESITGYQYLNGTNDDAGGFRINGTTHVEPLSAGTYKVTVDGGYQWNDIIDANAQYATDTFKDRIAEIITLGQAHPYQIHIGWHSQTEFVLDQSGALVTAKGYPYQ</sequence>
<keyword evidence="3" id="KW-1185">Reference proteome</keyword>
<protein>
    <submittedName>
        <fullName evidence="2">Uncharacterized protein</fullName>
    </submittedName>
</protein>
<dbReference type="EMBL" id="JAUHTC010000048">
    <property type="protein sequence ID" value="MDN4518959.1"/>
    <property type="molecule type" value="Genomic_DNA"/>
</dbReference>
<accession>A0ABT8HE18</accession>